<accession>A0A8T1VLE3</accession>
<dbReference type="Proteomes" id="UP000694044">
    <property type="component" value="Unassembled WGS sequence"/>
</dbReference>
<gene>
    <name evidence="1" type="ORF">PHYPSEUDO_006577</name>
</gene>
<dbReference type="EMBL" id="JAGDFM010000267">
    <property type="protein sequence ID" value="KAG7380980.1"/>
    <property type="molecule type" value="Genomic_DNA"/>
</dbReference>
<evidence type="ECO:0000313" key="1">
    <source>
        <dbReference type="EMBL" id="KAG7380980.1"/>
    </source>
</evidence>
<name>A0A8T1VLE3_9STRA</name>
<proteinExistence type="predicted"/>
<keyword evidence="2" id="KW-1185">Reference proteome</keyword>
<dbReference type="AlphaFoldDB" id="A0A8T1VLE3"/>
<comment type="caution">
    <text evidence="1">The sequence shown here is derived from an EMBL/GenBank/DDBJ whole genome shotgun (WGS) entry which is preliminary data.</text>
</comment>
<protein>
    <submittedName>
        <fullName evidence="1">Uncharacterized protein</fullName>
    </submittedName>
</protein>
<organism evidence="1 2">
    <name type="scientific">Phytophthora pseudosyringae</name>
    <dbReference type="NCBI Taxonomy" id="221518"/>
    <lineage>
        <taxon>Eukaryota</taxon>
        <taxon>Sar</taxon>
        <taxon>Stramenopiles</taxon>
        <taxon>Oomycota</taxon>
        <taxon>Peronosporomycetes</taxon>
        <taxon>Peronosporales</taxon>
        <taxon>Peronosporaceae</taxon>
        <taxon>Phytophthora</taxon>
    </lineage>
</organism>
<evidence type="ECO:0000313" key="2">
    <source>
        <dbReference type="Proteomes" id="UP000694044"/>
    </source>
</evidence>
<reference evidence="1" key="1">
    <citation type="submission" date="2021-02" db="EMBL/GenBank/DDBJ databases">
        <authorList>
            <person name="Palmer J.M."/>
        </authorList>
    </citation>
    <scope>NUCLEOTIDE SEQUENCE</scope>
    <source>
        <strain evidence="1">SCRP734</strain>
    </source>
</reference>
<sequence>MGVCLAKLRGLRSREQPLRLRLRPNPLSSASLLSQLLELWFQPLVSLGARCLLSAAYMWPVADGMSVTRDSCVSPERR</sequence>